<dbReference type="SUPFAM" id="SSF51905">
    <property type="entry name" value="FAD/NAD(P)-binding domain"/>
    <property type="match status" value="1"/>
</dbReference>
<dbReference type="AlphaFoldDB" id="A0A9D2QDX8"/>
<dbReference type="Gene3D" id="3.50.50.60">
    <property type="entry name" value="FAD/NAD(P)-binding domain"/>
    <property type="match status" value="2"/>
</dbReference>
<protein>
    <submittedName>
        <fullName evidence="3">FAD-dependent oxidoreductase</fullName>
    </submittedName>
</protein>
<evidence type="ECO:0000313" key="3">
    <source>
        <dbReference type="EMBL" id="HJC84304.1"/>
    </source>
</evidence>
<dbReference type="Pfam" id="PF07103">
    <property type="entry name" value="DUF1365"/>
    <property type="match status" value="1"/>
</dbReference>
<feature type="region of interest" description="Disordered" evidence="1">
    <location>
        <begin position="687"/>
        <end position="736"/>
    </location>
</feature>
<dbReference type="Proteomes" id="UP000823858">
    <property type="component" value="Unassembled WGS sequence"/>
</dbReference>
<proteinExistence type="predicted"/>
<comment type="caution">
    <text evidence="3">The sequence shown here is derived from an EMBL/GenBank/DDBJ whole genome shotgun (WGS) entry which is preliminary data.</text>
</comment>
<reference evidence="3" key="2">
    <citation type="submission" date="2021-04" db="EMBL/GenBank/DDBJ databases">
        <authorList>
            <person name="Gilroy R."/>
        </authorList>
    </citation>
    <scope>NUCLEOTIDE SEQUENCE</scope>
    <source>
        <strain evidence="3">ChiHjej13B12-4958</strain>
    </source>
</reference>
<feature type="compositionally biased region" description="Basic and acidic residues" evidence="1">
    <location>
        <begin position="727"/>
        <end position="736"/>
    </location>
</feature>
<dbReference type="GO" id="GO:0016491">
    <property type="term" value="F:oxidoreductase activity"/>
    <property type="evidence" value="ECO:0007669"/>
    <property type="project" value="InterPro"/>
</dbReference>
<evidence type="ECO:0000313" key="4">
    <source>
        <dbReference type="Proteomes" id="UP000823858"/>
    </source>
</evidence>
<sequence length="736" mass="81408">MHPPAKPRHVAVIGSGVSGLSAAYTLSAHARVTLFESDDRIGGHADTTTVATEDGELAIDTGFIVHNDRTYPTLLHMFDELGVRTQPSEMSLAVRADDAHGGTGLEYAGARGLPGLFGDRRNLFRPSYLKMLTEILRFHRRARRLLNEDCRAVNGTPRPAVTDETLGDFLTRGRFSDYFVEHFITPLVSTVWSCDPAHAHQYPVRYLLTFLHHHGMLRVFGSPRWRTVIGGSREYVSRIVETLTDRGCSVLPSTPVTRVTENHDGVQVEDAHGAVHHADAVIIATHPHKSLGMLGEPTSAQQEILSAIPYSNNLMQLHTDTGLLPRTPSVRGSWNHLTRDSGPVVVTYDMTRLMRLPTPGGTRHLVTLNAPDLVRPDTVINSREYSHPIYTPESVAASLRSPELDTDRVFFAGAWQGWGFHEDGARSGTNAAQKALGATKDTAALVSAEPRAHVIRTTVKHARHTPVKHRFTHRSWMWLVDLDHLPDHGRASWWRGSFDDRDHFSTSSDEQRSIRDRVLCTLADHGLTAPVGRIRMAAMPRAWGNGFNPLSVFWCDTPTGLPLAAVMEVQNTYGDRHAYVVRPDDAGDAAAEKEFYVSPFHGTDGEYRIHVPWPERGQVRIGIALRGDRGDDSYRFAASVHGETVHDGEPGWSDTVRAAPAALVTTVLIRVHGVWLWIRGLPIQPRPAGGLRRRRRADRADRADRATDAGDAGDAGDDAQPVQTRGNSDEHAHDRQ</sequence>
<dbReference type="PANTHER" id="PTHR42923">
    <property type="entry name" value="PROTOPORPHYRINOGEN OXIDASE"/>
    <property type="match status" value="1"/>
</dbReference>
<dbReference type="InterPro" id="IPR050464">
    <property type="entry name" value="Zeta_carotene_desat/Oxidored"/>
</dbReference>
<gene>
    <name evidence="3" type="ORF">H9751_01895</name>
</gene>
<accession>A0A9D2QDX8</accession>
<feature type="domain" description="Amine oxidase" evidence="2">
    <location>
        <begin position="17"/>
        <end position="308"/>
    </location>
</feature>
<evidence type="ECO:0000256" key="1">
    <source>
        <dbReference type="SAM" id="MobiDB-lite"/>
    </source>
</evidence>
<dbReference type="InterPro" id="IPR010775">
    <property type="entry name" value="DUF1365"/>
</dbReference>
<feature type="compositionally biased region" description="Basic and acidic residues" evidence="1">
    <location>
        <begin position="698"/>
        <end position="708"/>
    </location>
</feature>
<dbReference type="Pfam" id="PF01593">
    <property type="entry name" value="Amino_oxidase"/>
    <property type="match status" value="1"/>
</dbReference>
<dbReference type="InterPro" id="IPR036188">
    <property type="entry name" value="FAD/NAD-bd_sf"/>
</dbReference>
<reference evidence="3" key="1">
    <citation type="journal article" date="2021" name="PeerJ">
        <title>Extensive microbial diversity within the chicken gut microbiome revealed by metagenomics and culture.</title>
        <authorList>
            <person name="Gilroy R."/>
            <person name="Ravi A."/>
            <person name="Getino M."/>
            <person name="Pursley I."/>
            <person name="Horton D.L."/>
            <person name="Alikhan N.F."/>
            <person name="Baker D."/>
            <person name="Gharbi K."/>
            <person name="Hall N."/>
            <person name="Watson M."/>
            <person name="Adriaenssens E.M."/>
            <person name="Foster-Nyarko E."/>
            <person name="Jarju S."/>
            <person name="Secka A."/>
            <person name="Antonio M."/>
            <person name="Oren A."/>
            <person name="Chaudhuri R.R."/>
            <person name="La Ragione R."/>
            <person name="Hildebrand F."/>
            <person name="Pallen M.J."/>
        </authorList>
    </citation>
    <scope>NUCLEOTIDE SEQUENCE</scope>
    <source>
        <strain evidence="3">ChiHjej13B12-4958</strain>
    </source>
</reference>
<name>A0A9D2QDX8_9CORY</name>
<dbReference type="InterPro" id="IPR002937">
    <property type="entry name" value="Amino_oxidase"/>
</dbReference>
<evidence type="ECO:0000259" key="2">
    <source>
        <dbReference type="Pfam" id="PF01593"/>
    </source>
</evidence>
<dbReference type="Gene3D" id="3.30.9.10">
    <property type="entry name" value="D-Amino Acid Oxidase, subunit A, domain 2"/>
    <property type="match status" value="1"/>
</dbReference>
<dbReference type="EMBL" id="DWVP01000003">
    <property type="protein sequence ID" value="HJC84304.1"/>
    <property type="molecule type" value="Genomic_DNA"/>
</dbReference>
<dbReference type="PANTHER" id="PTHR42923:SF17">
    <property type="entry name" value="AMINE OXIDASE DOMAIN-CONTAINING PROTEIN"/>
    <property type="match status" value="1"/>
</dbReference>
<organism evidence="3 4">
    <name type="scientific">Candidatus Corynebacterium faecigallinarum</name>
    <dbReference type="NCBI Taxonomy" id="2838528"/>
    <lineage>
        <taxon>Bacteria</taxon>
        <taxon>Bacillati</taxon>
        <taxon>Actinomycetota</taxon>
        <taxon>Actinomycetes</taxon>
        <taxon>Mycobacteriales</taxon>
        <taxon>Corynebacteriaceae</taxon>
        <taxon>Corynebacterium</taxon>
    </lineage>
</organism>